<dbReference type="SUPFAM" id="SSF51905">
    <property type="entry name" value="FAD/NAD(P)-binding domain"/>
    <property type="match status" value="1"/>
</dbReference>
<keyword evidence="4" id="KW-1185">Reference proteome</keyword>
<dbReference type="InterPro" id="IPR036188">
    <property type="entry name" value="FAD/NAD-bd_sf"/>
</dbReference>
<organism evidence="3 4">
    <name type="scientific">Rhodococcus oryzae</name>
    <dbReference type="NCBI Taxonomy" id="2571143"/>
    <lineage>
        <taxon>Bacteria</taxon>
        <taxon>Bacillati</taxon>
        <taxon>Actinomycetota</taxon>
        <taxon>Actinomycetes</taxon>
        <taxon>Mycobacteriales</taxon>
        <taxon>Nocardiaceae</taxon>
        <taxon>Rhodococcus</taxon>
    </lineage>
</organism>
<comment type="caution">
    <text evidence="3">The sequence shown here is derived from an EMBL/GenBank/DDBJ whole genome shotgun (WGS) entry which is preliminary data.</text>
</comment>
<name>A0ABY2REP3_9NOCA</name>
<evidence type="ECO:0000313" key="3">
    <source>
        <dbReference type="EMBL" id="TJZ74358.1"/>
    </source>
</evidence>
<proteinExistence type="predicted"/>
<dbReference type="InterPro" id="IPR032371">
    <property type="entry name" value="DUF4873"/>
</dbReference>
<feature type="region of interest" description="Disordered" evidence="1">
    <location>
        <begin position="162"/>
        <end position="184"/>
    </location>
</feature>
<evidence type="ECO:0000256" key="1">
    <source>
        <dbReference type="SAM" id="MobiDB-lite"/>
    </source>
</evidence>
<evidence type="ECO:0000313" key="4">
    <source>
        <dbReference type="Proteomes" id="UP000305109"/>
    </source>
</evidence>
<protein>
    <submittedName>
        <fullName evidence="3">DUF4873 domain-containing protein</fullName>
    </submittedName>
</protein>
<feature type="compositionally biased region" description="Low complexity" evidence="1">
    <location>
        <begin position="162"/>
        <end position="171"/>
    </location>
</feature>
<accession>A0ABY2REP3</accession>
<feature type="domain" description="DUF4873" evidence="2">
    <location>
        <begin position="187"/>
        <end position="276"/>
    </location>
</feature>
<dbReference type="RefSeq" id="WP_136911764.1">
    <property type="nucleotide sequence ID" value="NZ_SUMD01000013.1"/>
</dbReference>
<dbReference type="Pfam" id="PF16170">
    <property type="entry name" value="DUF4873"/>
    <property type="match status" value="1"/>
</dbReference>
<reference evidence="3 4" key="1">
    <citation type="submission" date="2019-04" db="EMBL/GenBank/DDBJ databases">
        <title>Rhodococcus oryzae sp. nov., a novel actinomycete isolated from rhizosphere soil of rice (Oryza sativa L.).</title>
        <authorList>
            <person name="Li C."/>
        </authorList>
    </citation>
    <scope>NUCLEOTIDE SEQUENCE [LARGE SCALE GENOMIC DNA]</scope>
    <source>
        <strain evidence="3 4">NEAU-CX67</strain>
    </source>
</reference>
<dbReference type="EMBL" id="SUMD01000013">
    <property type="protein sequence ID" value="TJZ74358.1"/>
    <property type="molecule type" value="Genomic_DNA"/>
</dbReference>
<sequence>MPETGVLIVGAGSAGPGIARALEDSGRHGRLVLDLSCRPEPVSYDFDEATDRWRVRTESGVIHRPRILVAGPGTTAPIAGRGGAGLEDALRGEQAAYLGIAHTGFPNLFLVTGEHAADEAGHIRTCLTMMTAEEATRIEVRAGAQREFNRIVHRTPARSLWRPRPAAARGPQRSAFELSSVDEREDDDAYAGSAALTTDEVTLSVRVHLSGHFEPLDGNYHWYGRIAGDGLTELKQRGRSAMHLTIPGGPETPATLAEQDPWGNYRITGVGAPPFPLEPVEIVEVRPQQGTGGTLCSKRNTFSGS</sequence>
<gene>
    <name evidence="3" type="ORF">FCG67_22065</name>
</gene>
<dbReference type="Proteomes" id="UP000305109">
    <property type="component" value="Unassembled WGS sequence"/>
</dbReference>
<evidence type="ECO:0000259" key="2">
    <source>
        <dbReference type="Pfam" id="PF16170"/>
    </source>
</evidence>
<dbReference type="Gene3D" id="3.50.50.60">
    <property type="entry name" value="FAD/NAD(P)-binding domain"/>
    <property type="match status" value="1"/>
</dbReference>